<keyword evidence="2" id="KW-1185">Reference proteome</keyword>
<protein>
    <submittedName>
        <fullName evidence="1">Uncharacterized protein</fullName>
    </submittedName>
</protein>
<reference evidence="1 2" key="1">
    <citation type="journal article" date="2016" name="Sci. Rep.">
        <title>Metabolic traits of an uncultured archaeal lineage -MSBL1- from brine pools of the Red Sea.</title>
        <authorList>
            <person name="Mwirichia R."/>
            <person name="Alam I."/>
            <person name="Rashid M."/>
            <person name="Vinu M."/>
            <person name="Ba-Alawi W."/>
            <person name="Anthony Kamau A."/>
            <person name="Kamanda Ngugi D."/>
            <person name="Goker M."/>
            <person name="Klenk H.P."/>
            <person name="Bajic V."/>
            <person name="Stingl U."/>
        </authorList>
    </citation>
    <scope>NUCLEOTIDE SEQUENCE [LARGE SCALE GENOMIC DNA]</scope>
    <source>
        <strain evidence="1">SCGC-AAA385M02</strain>
    </source>
</reference>
<comment type="caution">
    <text evidence="1">The sequence shown here is derived from an EMBL/GenBank/DDBJ whole genome shotgun (WGS) entry which is preliminary data.</text>
</comment>
<evidence type="ECO:0000313" key="2">
    <source>
        <dbReference type="Proteomes" id="UP000070248"/>
    </source>
</evidence>
<organism evidence="1 2">
    <name type="scientific">candidate division MSBL1 archaeon SCGC-AAA385M02</name>
    <dbReference type="NCBI Taxonomy" id="1698287"/>
    <lineage>
        <taxon>Archaea</taxon>
        <taxon>Methanobacteriati</taxon>
        <taxon>Methanobacteriota</taxon>
        <taxon>candidate division MSBL1</taxon>
    </lineage>
</organism>
<dbReference type="EMBL" id="LHYL01000005">
    <property type="protein sequence ID" value="KXB08789.1"/>
    <property type="molecule type" value="Genomic_DNA"/>
</dbReference>
<gene>
    <name evidence="1" type="ORF">AKJ59_00505</name>
</gene>
<dbReference type="AlphaFoldDB" id="A0A133VQR2"/>
<proteinExistence type="predicted"/>
<name>A0A133VQR2_9EURY</name>
<sequence>MITMVKIKCKWCGREWDTKSKLIWVTCPSCGGKTPHPERYEGKEDVDYSLVREDVSNEKPHGSKYDPIIDDFLEMKVDRVKAEIKGHTPHYTQMVLHKRIKARKLLDTVDASVEKGVCYLERSE</sequence>
<accession>A0A133VQR2</accession>
<evidence type="ECO:0000313" key="1">
    <source>
        <dbReference type="EMBL" id="KXB08789.1"/>
    </source>
</evidence>
<dbReference type="Proteomes" id="UP000070248">
    <property type="component" value="Unassembled WGS sequence"/>
</dbReference>